<feature type="domain" description="Pseudouridine synthase II N-terminal" evidence="6">
    <location>
        <begin position="24"/>
        <end position="181"/>
    </location>
</feature>
<evidence type="ECO:0000313" key="9">
    <source>
        <dbReference type="Proteomes" id="UP000784700"/>
    </source>
</evidence>
<comment type="catalytic activity">
    <reaction evidence="1 5">
        <text>uridine(55) in tRNA = pseudouridine(55) in tRNA</text>
        <dbReference type="Rhea" id="RHEA:42532"/>
        <dbReference type="Rhea" id="RHEA-COMP:10101"/>
        <dbReference type="Rhea" id="RHEA-COMP:10102"/>
        <dbReference type="ChEBI" id="CHEBI:65314"/>
        <dbReference type="ChEBI" id="CHEBI:65315"/>
        <dbReference type="EC" id="5.4.99.25"/>
    </reaction>
</comment>
<comment type="caution">
    <text evidence="8">The sequence shown here is derived from an EMBL/GenBank/DDBJ whole genome shotgun (WGS) entry which is preliminary data.</text>
</comment>
<dbReference type="InterPro" id="IPR020103">
    <property type="entry name" value="PsdUridine_synth_cat_dom_sf"/>
</dbReference>
<name>A0A2S2JIY6_9LACO</name>
<dbReference type="GO" id="GO:0160148">
    <property type="term" value="F:tRNA pseudouridine(55) synthase activity"/>
    <property type="evidence" value="ECO:0007669"/>
    <property type="project" value="UniProtKB-EC"/>
</dbReference>
<keyword evidence="3 5" id="KW-0819">tRNA processing</keyword>
<protein>
    <recommendedName>
        <fullName evidence="5">tRNA pseudouridine synthase B</fullName>
        <ecNumber evidence="5">5.4.99.25</ecNumber>
    </recommendedName>
    <alternativeName>
        <fullName evidence="5">tRNA pseudouridine(55) synthase</fullName>
        <shortName evidence="5">Psi55 synthase</shortName>
    </alternativeName>
    <alternativeName>
        <fullName evidence="5">tRNA pseudouridylate synthase</fullName>
    </alternativeName>
    <alternativeName>
        <fullName evidence="5">tRNA-uridine isomerase</fullName>
    </alternativeName>
</protein>
<dbReference type="InterPro" id="IPR002501">
    <property type="entry name" value="PsdUridine_synth_N"/>
</dbReference>
<comment type="function">
    <text evidence="5">Responsible for synthesis of pseudouridine from uracil-55 in the psi GC loop of transfer RNAs.</text>
</comment>
<dbReference type="InterPro" id="IPR014780">
    <property type="entry name" value="tRNA_psdUridine_synth_TruB"/>
</dbReference>
<proteinExistence type="inferred from homology"/>
<dbReference type="SUPFAM" id="SSF55120">
    <property type="entry name" value="Pseudouridine synthase"/>
    <property type="match status" value="1"/>
</dbReference>
<evidence type="ECO:0000256" key="2">
    <source>
        <dbReference type="ARBA" id="ARBA00005642"/>
    </source>
</evidence>
<accession>A0A2S2JIY6</accession>
<dbReference type="OrthoDB" id="9802309at2"/>
<dbReference type="CDD" id="cd02573">
    <property type="entry name" value="PseudoU_synth_EcTruB"/>
    <property type="match status" value="1"/>
</dbReference>
<dbReference type="GO" id="GO:0031119">
    <property type="term" value="P:tRNA pseudouridine synthesis"/>
    <property type="evidence" value="ECO:0007669"/>
    <property type="project" value="UniProtKB-UniRule"/>
</dbReference>
<dbReference type="GeneID" id="58108121"/>
<sequence length="304" mass="34756">MLNGIVPLFKEKGMTSFDCIRKMRGILKMKKIGHSGTLDPNVDGVLPICIGKGTKVVDYLMSSGKVYRGSITLGFSTTTEDLDGDVVERKSLKKKLSDEKINELLNSFVSDDLIQIPPMYSAIKVNGKRLYEYARNNEKVERPEHHVQINYFKQIKDSFYDSTKHEQTIYFEVGCGKGTYVRTLAVDFGKKIGIPAVMSNLTRIKSGNFTIDQTVKLSDVEDAMHKDNIDSVMYSIDHALLQYKHVEMSDSQWKLVQNGVWLRPDELDINDEKCVLTYKKDIKALYYFSKDKQAFKPEKMFSNK</sequence>
<keyword evidence="4 5" id="KW-0413">Isomerase</keyword>
<dbReference type="AlphaFoldDB" id="A0A2S2JIY6"/>
<evidence type="ECO:0000256" key="4">
    <source>
        <dbReference type="ARBA" id="ARBA00023235"/>
    </source>
</evidence>
<dbReference type="NCBIfam" id="TIGR00431">
    <property type="entry name" value="TruB"/>
    <property type="match status" value="1"/>
</dbReference>
<dbReference type="InterPro" id="IPR032819">
    <property type="entry name" value="TruB_C"/>
</dbReference>
<evidence type="ECO:0000256" key="3">
    <source>
        <dbReference type="ARBA" id="ARBA00022694"/>
    </source>
</evidence>
<gene>
    <name evidence="5" type="primary">truB</name>
    <name evidence="8" type="ORF">DY130_02865</name>
</gene>
<dbReference type="PANTHER" id="PTHR13767:SF2">
    <property type="entry name" value="PSEUDOURIDYLATE SYNTHASE TRUB1"/>
    <property type="match status" value="1"/>
</dbReference>
<organism evidence="8 9">
    <name type="scientific">Apilactobacillus micheneri</name>
    <dbReference type="NCBI Taxonomy" id="1899430"/>
    <lineage>
        <taxon>Bacteria</taxon>
        <taxon>Bacillati</taxon>
        <taxon>Bacillota</taxon>
        <taxon>Bacilli</taxon>
        <taxon>Lactobacillales</taxon>
        <taxon>Lactobacillaceae</taxon>
        <taxon>Apilactobacillus</taxon>
    </lineage>
</organism>
<evidence type="ECO:0000313" key="8">
    <source>
        <dbReference type="EMBL" id="TPR45151.1"/>
    </source>
</evidence>
<evidence type="ECO:0000256" key="5">
    <source>
        <dbReference type="HAMAP-Rule" id="MF_01080"/>
    </source>
</evidence>
<evidence type="ECO:0000256" key="1">
    <source>
        <dbReference type="ARBA" id="ARBA00000385"/>
    </source>
</evidence>
<feature type="active site" description="Nucleophile" evidence="5">
    <location>
        <position position="39"/>
    </location>
</feature>
<dbReference type="PANTHER" id="PTHR13767">
    <property type="entry name" value="TRNA-PSEUDOURIDINE SYNTHASE"/>
    <property type="match status" value="1"/>
</dbReference>
<feature type="domain" description="tRNA pseudouridylate synthase B C-terminal" evidence="7">
    <location>
        <begin position="182"/>
        <end position="240"/>
    </location>
</feature>
<dbReference type="FunFam" id="3.30.2350.10:FF:000011">
    <property type="entry name" value="tRNA pseudouridine synthase B"/>
    <property type="match status" value="1"/>
</dbReference>
<dbReference type="HAMAP" id="MF_01080">
    <property type="entry name" value="TruB_bact"/>
    <property type="match status" value="1"/>
</dbReference>
<dbReference type="Pfam" id="PF01509">
    <property type="entry name" value="TruB_N"/>
    <property type="match status" value="1"/>
</dbReference>
<evidence type="ECO:0000259" key="7">
    <source>
        <dbReference type="Pfam" id="PF16198"/>
    </source>
</evidence>
<reference evidence="8" key="1">
    <citation type="submission" date="2018-08" db="EMBL/GenBank/DDBJ databases">
        <title>Comparative genomics of wild bee and flower associated Lactobacillus reveals potential adaptation to the bee host.</title>
        <authorList>
            <person name="Vuong H.Q."/>
            <person name="Mcfrederick Q.S."/>
        </authorList>
    </citation>
    <scope>NUCLEOTIDE SEQUENCE</scope>
    <source>
        <strain evidence="8">HV_63</strain>
    </source>
</reference>
<dbReference type="EC" id="5.4.99.25" evidence="5"/>
<dbReference type="Gene3D" id="3.30.2350.10">
    <property type="entry name" value="Pseudouridine synthase"/>
    <property type="match status" value="1"/>
</dbReference>
<dbReference type="GO" id="GO:0003723">
    <property type="term" value="F:RNA binding"/>
    <property type="evidence" value="ECO:0007669"/>
    <property type="project" value="InterPro"/>
</dbReference>
<comment type="similarity">
    <text evidence="2 5">Belongs to the pseudouridine synthase TruB family. Type 1 subfamily.</text>
</comment>
<dbReference type="EMBL" id="QUBG01000002">
    <property type="protein sequence ID" value="TPR45151.1"/>
    <property type="molecule type" value="Genomic_DNA"/>
</dbReference>
<dbReference type="GO" id="GO:1990481">
    <property type="term" value="P:mRNA pseudouridine synthesis"/>
    <property type="evidence" value="ECO:0007669"/>
    <property type="project" value="TreeGrafter"/>
</dbReference>
<dbReference type="Proteomes" id="UP000784700">
    <property type="component" value="Unassembled WGS sequence"/>
</dbReference>
<dbReference type="RefSeq" id="WP_108982203.1">
    <property type="nucleotide sequence ID" value="NZ_BAABXB010000095.1"/>
</dbReference>
<dbReference type="Pfam" id="PF16198">
    <property type="entry name" value="TruB_C_2"/>
    <property type="match status" value="1"/>
</dbReference>
<evidence type="ECO:0000259" key="6">
    <source>
        <dbReference type="Pfam" id="PF01509"/>
    </source>
</evidence>